<evidence type="ECO:0000256" key="2">
    <source>
        <dbReference type="ARBA" id="ARBA00022475"/>
    </source>
</evidence>
<feature type="transmembrane region" description="Helical" evidence="6">
    <location>
        <begin position="365"/>
        <end position="388"/>
    </location>
</feature>
<gene>
    <name evidence="7" type="ORF">N802_00230</name>
</gene>
<dbReference type="GO" id="GO:0005886">
    <property type="term" value="C:plasma membrane"/>
    <property type="evidence" value="ECO:0007669"/>
    <property type="project" value="UniProtKB-SubCell"/>
</dbReference>
<organism evidence="7 8">
    <name type="scientific">Knoellia sinensis KCTC 19936</name>
    <dbReference type="NCBI Taxonomy" id="1385520"/>
    <lineage>
        <taxon>Bacteria</taxon>
        <taxon>Bacillati</taxon>
        <taxon>Actinomycetota</taxon>
        <taxon>Actinomycetes</taxon>
        <taxon>Micrococcales</taxon>
        <taxon>Intrasporangiaceae</taxon>
        <taxon>Knoellia</taxon>
    </lineage>
</organism>
<protein>
    <recommendedName>
        <fullName evidence="9">Polysaccharide biosynthesis protein</fullName>
    </recommendedName>
</protein>
<proteinExistence type="predicted"/>
<sequence length="459" mass="48306">MGGQGLRTLILARMLGPASFGLLNIANLGANLTVFADVGTGVLAEQRASEARGRGDMARAERELVAGAGARMACALAVLLACTVGAIALVTAGQTTAAAVMGFIALSAPLQGLWMTARGWLRVHGRFVLASWCQASQVVVWLSVVPLAALRWGLPGALLSMAVSYLPPLIVASRGCPVHLLVRPRFDAFRRLVRPASAIWAVLTVNFAFVNIEQVLAWQLLDATAMGILAIALLTSTALMALPDGAAAASHPVTLESFAKEGVLPPRLPSVMRVMHVVQLSLGVLVPFSWLIMGIVVVVFLDQYVRALPAIALLGAATCFVAMPLASNASLLAVGLHRRVPWLMLSAGMVKVVAAVILVRRDPSVTSIAVAGVLGSMVYAAGYLRLVARAFRLGARASGAFLVEYLAGPFVVLALAVFVVIASPGGQYEGYWQVTGVASAVAVVALGAYYRFLRRRRRI</sequence>
<evidence type="ECO:0008006" key="9">
    <source>
        <dbReference type="Google" id="ProtNLM"/>
    </source>
</evidence>
<feature type="transmembrane region" description="Helical" evidence="6">
    <location>
        <begin position="216"/>
        <end position="242"/>
    </location>
</feature>
<dbReference type="InterPro" id="IPR050833">
    <property type="entry name" value="Poly_Biosynth_Transport"/>
</dbReference>
<feature type="transmembrane region" description="Helical" evidence="6">
    <location>
        <begin position="340"/>
        <end position="359"/>
    </location>
</feature>
<evidence type="ECO:0000256" key="1">
    <source>
        <dbReference type="ARBA" id="ARBA00004651"/>
    </source>
</evidence>
<feature type="transmembrane region" description="Helical" evidence="6">
    <location>
        <begin position="307"/>
        <end position="328"/>
    </location>
</feature>
<dbReference type="AlphaFoldDB" id="A0A0A0JC72"/>
<keyword evidence="4 6" id="KW-1133">Transmembrane helix</keyword>
<dbReference type="Proteomes" id="UP000030002">
    <property type="component" value="Unassembled WGS sequence"/>
</dbReference>
<comment type="caution">
    <text evidence="7">The sequence shown here is derived from an EMBL/GenBank/DDBJ whole genome shotgun (WGS) entry which is preliminary data.</text>
</comment>
<dbReference type="PANTHER" id="PTHR30250">
    <property type="entry name" value="PST FAMILY PREDICTED COLANIC ACID TRANSPORTER"/>
    <property type="match status" value="1"/>
</dbReference>
<evidence type="ECO:0000256" key="5">
    <source>
        <dbReference type="ARBA" id="ARBA00023136"/>
    </source>
</evidence>
<keyword evidence="3 6" id="KW-0812">Transmembrane</keyword>
<keyword evidence="2" id="KW-1003">Cell membrane</keyword>
<feature type="transmembrane region" description="Helical" evidence="6">
    <location>
        <begin position="400"/>
        <end position="424"/>
    </location>
</feature>
<feature type="transmembrane region" description="Helical" evidence="6">
    <location>
        <begin position="192"/>
        <end position="210"/>
    </location>
</feature>
<comment type="subcellular location">
    <subcellularLocation>
        <location evidence="1">Cell membrane</location>
        <topology evidence="1">Multi-pass membrane protein</topology>
    </subcellularLocation>
</comment>
<feature type="transmembrane region" description="Helical" evidence="6">
    <location>
        <begin position="64"/>
        <end position="90"/>
    </location>
</feature>
<name>A0A0A0JC72_9MICO</name>
<reference evidence="7 8" key="1">
    <citation type="submission" date="2013-08" db="EMBL/GenBank/DDBJ databases">
        <title>The genome sequence of Knoellia sinensis.</title>
        <authorList>
            <person name="Zhu W."/>
            <person name="Wang G."/>
        </authorList>
    </citation>
    <scope>NUCLEOTIDE SEQUENCE [LARGE SCALE GENOMIC DNA]</scope>
    <source>
        <strain evidence="7 8">KCTC 19936</strain>
    </source>
</reference>
<evidence type="ECO:0000256" key="6">
    <source>
        <dbReference type="SAM" id="Phobius"/>
    </source>
</evidence>
<accession>A0A0A0JC72</accession>
<feature type="transmembrane region" description="Helical" evidence="6">
    <location>
        <begin position="96"/>
        <end position="115"/>
    </location>
</feature>
<dbReference type="STRING" id="1385520.N802_00230"/>
<feature type="transmembrane region" description="Helical" evidence="6">
    <location>
        <begin position="430"/>
        <end position="450"/>
    </location>
</feature>
<keyword evidence="8" id="KW-1185">Reference proteome</keyword>
<feature type="transmembrane region" description="Helical" evidence="6">
    <location>
        <begin position="154"/>
        <end position="172"/>
    </location>
</feature>
<dbReference type="EMBL" id="AVPJ01000001">
    <property type="protein sequence ID" value="KGN34975.1"/>
    <property type="molecule type" value="Genomic_DNA"/>
</dbReference>
<evidence type="ECO:0000256" key="3">
    <source>
        <dbReference type="ARBA" id="ARBA00022692"/>
    </source>
</evidence>
<keyword evidence="5 6" id="KW-0472">Membrane</keyword>
<evidence type="ECO:0000313" key="8">
    <source>
        <dbReference type="Proteomes" id="UP000030002"/>
    </source>
</evidence>
<dbReference type="PANTHER" id="PTHR30250:SF11">
    <property type="entry name" value="O-ANTIGEN TRANSPORTER-RELATED"/>
    <property type="match status" value="1"/>
</dbReference>
<evidence type="ECO:0000313" key="7">
    <source>
        <dbReference type="EMBL" id="KGN34975.1"/>
    </source>
</evidence>
<feature type="transmembrane region" description="Helical" evidence="6">
    <location>
        <begin position="127"/>
        <end position="148"/>
    </location>
</feature>
<evidence type="ECO:0000256" key="4">
    <source>
        <dbReference type="ARBA" id="ARBA00022989"/>
    </source>
</evidence>
<feature type="transmembrane region" description="Helical" evidence="6">
    <location>
        <begin position="277"/>
        <end position="301"/>
    </location>
</feature>